<dbReference type="PANTHER" id="PTHR34606">
    <property type="entry name" value="BON DOMAIN-CONTAINING PROTEIN"/>
    <property type="match status" value="1"/>
</dbReference>
<reference evidence="2" key="1">
    <citation type="submission" date="2022-03" db="EMBL/GenBank/DDBJ databases">
        <authorList>
            <person name="Woo C.Y."/>
        </authorList>
    </citation>
    <scope>NUCLEOTIDE SEQUENCE</scope>
    <source>
        <strain evidence="2">CYS-02</strain>
    </source>
</reference>
<evidence type="ECO:0000313" key="2">
    <source>
        <dbReference type="EMBL" id="MCJ0765217.1"/>
    </source>
</evidence>
<dbReference type="PANTHER" id="PTHR34606:SF15">
    <property type="entry name" value="BON DOMAIN-CONTAINING PROTEIN"/>
    <property type="match status" value="1"/>
</dbReference>
<dbReference type="InterPro" id="IPR051686">
    <property type="entry name" value="Lipoprotein_DolP"/>
</dbReference>
<dbReference type="Proteomes" id="UP001139447">
    <property type="component" value="Unassembled WGS sequence"/>
</dbReference>
<accession>A0A9X2AR34</accession>
<dbReference type="Pfam" id="PF04972">
    <property type="entry name" value="BON"/>
    <property type="match status" value="1"/>
</dbReference>
<dbReference type="PROSITE" id="PS51257">
    <property type="entry name" value="PROKAR_LIPOPROTEIN"/>
    <property type="match status" value="1"/>
</dbReference>
<dbReference type="PROSITE" id="PS50914">
    <property type="entry name" value="BON"/>
    <property type="match status" value="1"/>
</dbReference>
<sequence>MLVRIPFHFLVTSSAVLIFFLTQSCSKFEESAALAPPITTARAVVDDSVLTASVMAALLSAPDVRSLNIGVETHQGKVLLSGRADDQIQIDLAVFVASNVQGVVKVDSSMSIQSVSADKADRQNNIVVTSKNFDGAVNRDEGDAQRVRQRQKLQQ</sequence>
<keyword evidence="3" id="KW-1185">Reference proteome</keyword>
<protein>
    <submittedName>
        <fullName evidence="2">BON domain-containing protein</fullName>
    </submittedName>
</protein>
<name>A0A9X2AR34_9BURK</name>
<dbReference type="InterPro" id="IPR007055">
    <property type="entry name" value="BON_dom"/>
</dbReference>
<dbReference type="AlphaFoldDB" id="A0A9X2AR34"/>
<organism evidence="2 3">
    <name type="scientific">Variovorax terrae</name>
    <dbReference type="NCBI Taxonomy" id="2923278"/>
    <lineage>
        <taxon>Bacteria</taxon>
        <taxon>Pseudomonadati</taxon>
        <taxon>Pseudomonadota</taxon>
        <taxon>Betaproteobacteria</taxon>
        <taxon>Burkholderiales</taxon>
        <taxon>Comamonadaceae</taxon>
        <taxon>Variovorax</taxon>
    </lineage>
</organism>
<dbReference type="RefSeq" id="WP_243308365.1">
    <property type="nucleotide sequence ID" value="NZ_JALGBI010000002.1"/>
</dbReference>
<dbReference type="EMBL" id="JALGBI010000002">
    <property type="protein sequence ID" value="MCJ0765217.1"/>
    <property type="molecule type" value="Genomic_DNA"/>
</dbReference>
<evidence type="ECO:0000313" key="3">
    <source>
        <dbReference type="Proteomes" id="UP001139447"/>
    </source>
</evidence>
<dbReference type="Gene3D" id="3.30.1340.30">
    <property type="match status" value="1"/>
</dbReference>
<comment type="caution">
    <text evidence="2">The sequence shown here is derived from an EMBL/GenBank/DDBJ whole genome shotgun (WGS) entry which is preliminary data.</text>
</comment>
<evidence type="ECO:0000259" key="1">
    <source>
        <dbReference type="PROSITE" id="PS50914"/>
    </source>
</evidence>
<feature type="domain" description="BON" evidence="1">
    <location>
        <begin position="46"/>
        <end position="114"/>
    </location>
</feature>
<gene>
    <name evidence="2" type="ORF">MMF98_18545</name>
</gene>
<proteinExistence type="predicted"/>